<feature type="chain" id="PRO_5034085419" evidence="14">
    <location>
        <begin position="26"/>
        <end position="1081"/>
    </location>
</feature>
<dbReference type="PANTHER" id="PTHR24372">
    <property type="entry name" value="GLYCOPROTEIN HORMONE RECEPTOR"/>
    <property type="match status" value="1"/>
</dbReference>
<sequence>MVSFNMVLSGLCIASLVLLSSQTSSVQTLLATSPTFDCDFERDMCGWITGRNFSSPVGSHLYWNLCPHLPSTNDFKDTCDNSIGFKYADPFSRYNTRESEDMGKAKEFHRFDGFVLRSSNLNVEPPYSTQYSTFYTSYILSEDLPVYFMYRCLRFSYSIRGRSVLIVSYLMTEDKNDVVLKEYQANWLGNGSDDWAFGNASVNLPLKPSFRLMLRAWLRYRGNNMVNIDNIRITEGMCNDSCPLTDFRCHSGECISSVLICDSKEDCMDGSDEDICDSVTESNISTLNSSETGDPITAATLCPLCPEKNSSCVIFCPASCSCNGTSYLCKKYSSITYSYLVRLSEVTCDILDVSEIGRGIFQLEIFSSYVSSLNITEDVQIENLIVQDSTIENIQIPYQVVNYLHFTNLKANSLALFTSFVYLNVMGNIRISSTSFFLYMPYVRFEGNDLFGTTVIYNIRKNLAHAVNSNSTYSKANLRHCNIQHTFTTNYIKSSFLDLSHNNMKSFFLSDRTEILRISHNLLEAVIKPLAVTYNTSLKTLDMSFNRITHLGQGDFTYFFNLLYIDLSSNNISWMHDEIFQELTNLCYLDLSSNLLLSIKQSFFINLGKLQYLYLQNNLISSIELPSFFSLKSLVVLDLSNNKLTSLKGMYFRNLKELKYLYLQHNKFQVNEGMFDGLSSLRVMQVDFFSLCCAKPKNIYDVECLAPENEVSSCSNLIAVPILNVGIWYIALFAAFGNFVVFWYKMVYQKRQSAQAHFIFTINLNWADFIMGIYLFIIAIANLVYNGRYGLEDFAWRNSYYCTIAGILATVSSETSALLVFLITMDRLIAIKFPFSGRGFTKNGAIFLSVCSWVVALFLAVLPIVPMQSKFFDGYYARSGVCISLPLSVAKKSGWQYSMAVFIGLNFLLFVGILIGQVTIFAEVIKVGSNLTSSRKKQREISLTKSLAAIVLTDMCCWIPIGVIGLLTFFEIDVSNEVYDWIIVIVLPINSALNPIIYNCIAFMRHKRRTEVSESNNLKQECAVLKRKLETLQSINKTCSCQRKVAPMKTENISYTDITDTEKQNNLNGIGVTVIRMDTRL</sequence>
<dbReference type="InterPro" id="IPR023415">
    <property type="entry name" value="LDLR_class-A_CS"/>
</dbReference>
<keyword evidence="7" id="KW-0297">G-protein coupled receptor</keyword>
<keyword evidence="3" id="KW-0433">Leucine-rich repeat</keyword>
<dbReference type="CDD" id="cd00112">
    <property type="entry name" value="LDLa"/>
    <property type="match status" value="1"/>
</dbReference>
<evidence type="ECO:0000256" key="13">
    <source>
        <dbReference type="SAM" id="Phobius"/>
    </source>
</evidence>
<dbReference type="InterPro" id="IPR001611">
    <property type="entry name" value="Leu-rich_rpt"/>
</dbReference>
<feature type="transmembrane region" description="Helical" evidence="13">
    <location>
        <begin position="981"/>
        <end position="1001"/>
    </location>
</feature>
<name>A0A8B8AHG4_CRAVI</name>
<reference evidence="18" key="1">
    <citation type="submission" date="2025-08" db="UniProtKB">
        <authorList>
            <consortium name="RefSeq"/>
        </authorList>
    </citation>
    <scope>IDENTIFICATION</scope>
    <source>
        <tissue evidence="18">Whole sample</tissue>
    </source>
</reference>
<dbReference type="CDD" id="cd15137">
    <property type="entry name" value="7tmA_Relaxin_R"/>
    <property type="match status" value="1"/>
</dbReference>
<keyword evidence="11" id="KW-0807">Transducer</keyword>
<dbReference type="Pfam" id="PF00629">
    <property type="entry name" value="MAM"/>
    <property type="match status" value="1"/>
</dbReference>
<dbReference type="PRINTS" id="PR00019">
    <property type="entry name" value="LEURICHRPT"/>
</dbReference>
<evidence type="ECO:0000256" key="8">
    <source>
        <dbReference type="ARBA" id="ARBA00023136"/>
    </source>
</evidence>
<keyword evidence="8 13" id="KW-0472">Membrane</keyword>
<dbReference type="SMART" id="SM00369">
    <property type="entry name" value="LRR_TYP"/>
    <property type="match status" value="6"/>
</dbReference>
<feature type="domain" description="G-protein coupled receptors family 1 profile" evidence="16">
    <location>
        <begin position="737"/>
        <end position="998"/>
    </location>
</feature>
<evidence type="ECO:0000256" key="4">
    <source>
        <dbReference type="ARBA" id="ARBA00022692"/>
    </source>
</evidence>
<dbReference type="InterPro" id="IPR000276">
    <property type="entry name" value="GPCR_Rhodpsn"/>
</dbReference>
<keyword evidence="6 13" id="KW-1133">Transmembrane helix</keyword>
<dbReference type="Gene3D" id="3.80.10.10">
    <property type="entry name" value="Ribonuclease Inhibitor"/>
    <property type="match status" value="2"/>
</dbReference>
<feature type="signal peptide" evidence="14">
    <location>
        <begin position="1"/>
        <end position="25"/>
    </location>
</feature>
<feature type="transmembrane region" description="Helical" evidence="13">
    <location>
        <begin position="897"/>
        <end position="925"/>
    </location>
</feature>
<accession>A0A8B8AHG4</accession>
<evidence type="ECO:0000256" key="6">
    <source>
        <dbReference type="ARBA" id="ARBA00022989"/>
    </source>
</evidence>
<dbReference type="Gene3D" id="1.20.1070.10">
    <property type="entry name" value="Rhodopsin 7-helix transmembrane proteins"/>
    <property type="match status" value="1"/>
</dbReference>
<dbReference type="Proteomes" id="UP000694844">
    <property type="component" value="Chromosome 6"/>
</dbReference>
<evidence type="ECO:0000313" key="17">
    <source>
        <dbReference type="Proteomes" id="UP000694844"/>
    </source>
</evidence>
<dbReference type="InterPro" id="IPR036055">
    <property type="entry name" value="LDL_receptor-like_sf"/>
</dbReference>
<keyword evidence="2" id="KW-1003">Cell membrane</keyword>
<dbReference type="SUPFAM" id="SSF57424">
    <property type="entry name" value="LDL receptor-like module"/>
    <property type="match status" value="1"/>
</dbReference>
<keyword evidence="5" id="KW-0677">Repeat</keyword>
<dbReference type="KEGG" id="cvn:111101289"/>
<evidence type="ECO:0000256" key="1">
    <source>
        <dbReference type="ARBA" id="ARBA00004651"/>
    </source>
</evidence>
<dbReference type="Gene3D" id="4.10.400.10">
    <property type="entry name" value="Low-density Lipoprotein Receptor"/>
    <property type="match status" value="1"/>
</dbReference>
<evidence type="ECO:0000259" key="15">
    <source>
        <dbReference type="PROSITE" id="PS50060"/>
    </source>
</evidence>
<dbReference type="Gene3D" id="2.60.120.200">
    <property type="match status" value="1"/>
</dbReference>
<dbReference type="InterPro" id="IPR000998">
    <property type="entry name" value="MAM_dom"/>
</dbReference>
<dbReference type="PRINTS" id="PR00237">
    <property type="entry name" value="GPCRRHODOPSN"/>
</dbReference>
<keyword evidence="17" id="KW-1185">Reference proteome</keyword>
<dbReference type="PROSITE" id="PS51450">
    <property type="entry name" value="LRR"/>
    <property type="match status" value="4"/>
</dbReference>
<dbReference type="RefSeq" id="XP_022289439.1">
    <property type="nucleotide sequence ID" value="XM_022433731.1"/>
</dbReference>
<proteinExistence type="predicted"/>
<dbReference type="GeneID" id="111101289"/>
<dbReference type="GO" id="GO:0007189">
    <property type="term" value="P:adenylate cyclase-activating G protein-coupled receptor signaling pathway"/>
    <property type="evidence" value="ECO:0007669"/>
    <property type="project" value="TreeGrafter"/>
</dbReference>
<dbReference type="Pfam" id="PF00057">
    <property type="entry name" value="Ldl_recept_a"/>
    <property type="match status" value="1"/>
</dbReference>
<keyword evidence="9 12" id="KW-1015">Disulfide bond</keyword>
<gene>
    <name evidence="18" type="primary">LOC111101289</name>
</gene>
<keyword evidence="14" id="KW-0732">Signal</keyword>
<evidence type="ECO:0000256" key="11">
    <source>
        <dbReference type="ARBA" id="ARBA00023224"/>
    </source>
</evidence>
<dbReference type="OrthoDB" id="271226at2759"/>
<dbReference type="SMART" id="SM00192">
    <property type="entry name" value="LDLa"/>
    <property type="match status" value="1"/>
</dbReference>
<dbReference type="InterPro" id="IPR017452">
    <property type="entry name" value="GPCR_Rhodpsn_7TM"/>
</dbReference>
<comment type="subcellular location">
    <subcellularLocation>
        <location evidence="1">Cell membrane</location>
        <topology evidence="1">Multi-pass membrane protein</topology>
    </subcellularLocation>
</comment>
<feature type="disulfide bond" evidence="12">
    <location>
        <begin position="249"/>
        <end position="267"/>
    </location>
</feature>
<dbReference type="Pfam" id="PF00001">
    <property type="entry name" value="7tm_1"/>
    <property type="match status" value="1"/>
</dbReference>
<dbReference type="InterPro" id="IPR032675">
    <property type="entry name" value="LRR_dom_sf"/>
</dbReference>
<dbReference type="SUPFAM" id="SSF52058">
    <property type="entry name" value="L domain-like"/>
    <property type="match status" value="1"/>
</dbReference>
<organism evidence="17 18">
    <name type="scientific">Crassostrea virginica</name>
    <name type="common">Eastern oyster</name>
    <dbReference type="NCBI Taxonomy" id="6565"/>
    <lineage>
        <taxon>Eukaryota</taxon>
        <taxon>Metazoa</taxon>
        <taxon>Spiralia</taxon>
        <taxon>Lophotrochozoa</taxon>
        <taxon>Mollusca</taxon>
        <taxon>Bivalvia</taxon>
        <taxon>Autobranchia</taxon>
        <taxon>Pteriomorphia</taxon>
        <taxon>Ostreida</taxon>
        <taxon>Ostreoidea</taxon>
        <taxon>Ostreidae</taxon>
        <taxon>Crassostrea</taxon>
    </lineage>
</organism>
<feature type="disulfide bond" evidence="12">
    <location>
        <begin position="261"/>
        <end position="276"/>
    </location>
</feature>
<dbReference type="PROSITE" id="PS50262">
    <property type="entry name" value="G_PROTEIN_RECEP_F1_2"/>
    <property type="match status" value="1"/>
</dbReference>
<feature type="transmembrane region" description="Helical" evidence="13">
    <location>
        <begin position="804"/>
        <end position="824"/>
    </location>
</feature>
<dbReference type="PANTHER" id="PTHR24372:SF77">
    <property type="entry name" value="G-PROTEIN COUPLED RECEPTORS FAMILY 1 PROFILE DOMAIN-CONTAINING PROTEIN"/>
    <property type="match status" value="1"/>
</dbReference>
<dbReference type="PROSITE" id="PS50060">
    <property type="entry name" value="MAM_2"/>
    <property type="match status" value="1"/>
</dbReference>
<dbReference type="GO" id="GO:0008528">
    <property type="term" value="F:G protein-coupled peptide receptor activity"/>
    <property type="evidence" value="ECO:0007669"/>
    <property type="project" value="TreeGrafter"/>
</dbReference>
<keyword evidence="4 13" id="KW-0812">Transmembrane</keyword>
<evidence type="ECO:0000256" key="2">
    <source>
        <dbReference type="ARBA" id="ARBA00022475"/>
    </source>
</evidence>
<feature type="disulfide bond" evidence="12">
    <location>
        <begin position="242"/>
        <end position="254"/>
    </location>
</feature>
<evidence type="ECO:0000256" key="3">
    <source>
        <dbReference type="ARBA" id="ARBA00022614"/>
    </source>
</evidence>
<evidence type="ECO:0000256" key="10">
    <source>
        <dbReference type="ARBA" id="ARBA00023170"/>
    </source>
</evidence>
<feature type="transmembrane region" description="Helical" evidence="13">
    <location>
        <begin position="764"/>
        <end position="784"/>
    </location>
</feature>
<evidence type="ECO:0000313" key="18">
    <source>
        <dbReference type="RefSeq" id="XP_022289439.1"/>
    </source>
</evidence>
<evidence type="ECO:0000256" key="7">
    <source>
        <dbReference type="ARBA" id="ARBA00023040"/>
    </source>
</evidence>
<dbReference type="SUPFAM" id="SSF81321">
    <property type="entry name" value="Family A G protein-coupled receptor-like"/>
    <property type="match status" value="1"/>
</dbReference>
<dbReference type="SMART" id="SM00365">
    <property type="entry name" value="LRR_SD22"/>
    <property type="match status" value="4"/>
</dbReference>
<dbReference type="AlphaFoldDB" id="A0A8B8AHG4"/>
<dbReference type="PROSITE" id="PS50068">
    <property type="entry name" value="LDLRA_2"/>
    <property type="match status" value="1"/>
</dbReference>
<feature type="transmembrane region" description="Helical" evidence="13">
    <location>
        <begin position="845"/>
        <end position="865"/>
    </location>
</feature>
<dbReference type="InterPro" id="IPR003591">
    <property type="entry name" value="Leu-rich_rpt_typical-subtyp"/>
</dbReference>
<feature type="transmembrane region" description="Helical" evidence="13">
    <location>
        <begin position="946"/>
        <end position="969"/>
    </location>
</feature>
<dbReference type="Pfam" id="PF13855">
    <property type="entry name" value="LRR_8"/>
    <property type="match status" value="1"/>
</dbReference>
<dbReference type="GO" id="GO:0005886">
    <property type="term" value="C:plasma membrane"/>
    <property type="evidence" value="ECO:0007669"/>
    <property type="project" value="UniProtKB-SubCell"/>
</dbReference>
<evidence type="ECO:0000256" key="5">
    <source>
        <dbReference type="ARBA" id="ARBA00022737"/>
    </source>
</evidence>
<evidence type="ECO:0000259" key="16">
    <source>
        <dbReference type="PROSITE" id="PS50262"/>
    </source>
</evidence>
<feature type="domain" description="MAM" evidence="15">
    <location>
        <begin position="36"/>
        <end position="240"/>
    </location>
</feature>
<evidence type="ECO:0000256" key="12">
    <source>
        <dbReference type="PROSITE-ProRule" id="PRU00124"/>
    </source>
</evidence>
<protein>
    <submittedName>
        <fullName evidence="18">Relaxin receptor 2-like</fullName>
    </submittedName>
</protein>
<evidence type="ECO:0000256" key="9">
    <source>
        <dbReference type="ARBA" id="ARBA00023157"/>
    </source>
</evidence>
<evidence type="ECO:0000256" key="14">
    <source>
        <dbReference type="SAM" id="SignalP"/>
    </source>
</evidence>
<feature type="transmembrane region" description="Helical" evidence="13">
    <location>
        <begin position="722"/>
        <end position="744"/>
    </location>
</feature>
<keyword evidence="10" id="KW-0675">Receptor</keyword>
<dbReference type="InterPro" id="IPR002172">
    <property type="entry name" value="LDrepeatLR_classA_rpt"/>
</dbReference>
<dbReference type="GO" id="GO:0009755">
    <property type="term" value="P:hormone-mediated signaling pathway"/>
    <property type="evidence" value="ECO:0007669"/>
    <property type="project" value="TreeGrafter"/>
</dbReference>
<dbReference type="PROSITE" id="PS01209">
    <property type="entry name" value="LDLRA_1"/>
    <property type="match status" value="1"/>
</dbReference>